<dbReference type="EMBL" id="JASGCB010000023">
    <property type="protein sequence ID" value="MDI9260830.1"/>
    <property type="molecule type" value="Genomic_DNA"/>
</dbReference>
<keyword evidence="2" id="KW-1185">Reference proteome</keyword>
<proteinExistence type="predicted"/>
<name>A0ABT6Y0H1_ALISE</name>
<gene>
    <name evidence="1" type="primary">pilM</name>
    <name evidence="1" type="ORF">QID03_11700</name>
</gene>
<dbReference type="InterPro" id="IPR005883">
    <property type="entry name" value="PilM"/>
</dbReference>
<dbReference type="RefSeq" id="WP_283204265.1">
    <property type="nucleotide sequence ID" value="NZ_JASGCB010000023.1"/>
</dbReference>
<protein>
    <submittedName>
        <fullName evidence="1">Pilus assembly protein PilM</fullName>
    </submittedName>
</protein>
<dbReference type="Pfam" id="PF11104">
    <property type="entry name" value="PilM_2"/>
    <property type="match status" value="1"/>
</dbReference>
<dbReference type="PANTHER" id="PTHR32432:SF3">
    <property type="entry name" value="ETHANOLAMINE UTILIZATION PROTEIN EUTJ"/>
    <property type="match status" value="1"/>
</dbReference>
<sequence>MPLRLSTASRSTSVGVEICDAGLRIAEVEPGRPLRVSRLETAPWDLSETVRDPYPTFALAPLLSRVFETNRRKKLTVHVALPSRFTVIRQITLPDVGEKELQNAIDIQIQHNIHLPFDEAAYDYVLCDPPADEDGMISLLLVAADKSRVNDVIQGFRTIGMRPKTIDIHALALYRLIRRFRPDLPNNFLLLETSEDTVDMHVFHDGLLYLTRQVPVALAPSAEVPAFDYVSQFDVEIERTMNFFMYTLNQRDAGFERLFITLPRDVDASEHLQALEERIGMPCEVLPLAEMIRRNCEIGPEAHRMPDLADYAAAIGLALRGV</sequence>
<dbReference type="InterPro" id="IPR043129">
    <property type="entry name" value="ATPase_NBD"/>
</dbReference>
<dbReference type="Proteomes" id="UP001529245">
    <property type="component" value="Unassembled WGS sequence"/>
</dbReference>
<accession>A0ABT6Y0H1</accession>
<evidence type="ECO:0000313" key="2">
    <source>
        <dbReference type="Proteomes" id="UP001529245"/>
    </source>
</evidence>
<organism evidence="1 2">
    <name type="scientific">Alicyclobacillus sendaiensis PA2</name>
    <dbReference type="NCBI Taxonomy" id="3029425"/>
    <lineage>
        <taxon>Bacteria</taxon>
        <taxon>Bacillati</taxon>
        <taxon>Bacillota</taxon>
        <taxon>Bacilli</taxon>
        <taxon>Bacillales</taxon>
        <taxon>Alicyclobacillaceae</taxon>
        <taxon>Alicyclobacillus</taxon>
    </lineage>
</organism>
<dbReference type="SUPFAM" id="SSF53067">
    <property type="entry name" value="Actin-like ATPase domain"/>
    <property type="match status" value="1"/>
</dbReference>
<dbReference type="PANTHER" id="PTHR32432">
    <property type="entry name" value="CELL DIVISION PROTEIN FTSA-RELATED"/>
    <property type="match status" value="1"/>
</dbReference>
<dbReference type="Gene3D" id="3.30.1490.300">
    <property type="match status" value="1"/>
</dbReference>
<reference evidence="1 2" key="1">
    <citation type="submission" date="2023-04" db="EMBL/GenBank/DDBJ databases">
        <title>A. sendaiensis sub sp. chiapanensis a novel subspecie with specific adaptation in bacterial cell wall isolated from an active volcano.</title>
        <authorList>
            <person name="Alvarez Gutierrez P.E."/>
            <person name="Ortiz Cortes L.Y."/>
        </authorList>
    </citation>
    <scope>NUCLEOTIDE SEQUENCE [LARGE SCALE GENOMIC DNA]</scope>
    <source>
        <strain evidence="1 2">PA2</strain>
    </source>
</reference>
<dbReference type="InterPro" id="IPR050696">
    <property type="entry name" value="FtsA/MreB"/>
</dbReference>
<evidence type="ECO:0000313" key="1">
    <source>
        <dbReference type="EMBL" id="MDI9260830.1"/>
    </source>
</evidence>
<comment type="caution">
    <text evidence="1">The sequence shown here is derived from an EMBL/GenBank/DDBJ whole genome shotgun (WGS) entry which is preliminary data.</text>
</comment>